<gene>
    <name evidence="1" type="ORF">DFP72DRAFT_747751</name>
</gene>
<proteinExistence type="predicted"/>
<comment type="caution">
    <text evidence="1">The sequence shown here is derived from an EMBL/GenBank/DDBJ whole genome shotgun (WGS) entry which is preliminary data.</text>
</comment>
<reference evidence="1 2" key="1">
    <citation type="submission" date="2020-07" db="EMBL/GenBank/DDBJ databases">
        <title>Comparative genomics of pyrophilous fungi reveals a link between fire events and developmental genes.</title>
        <authorList>
            <consortium name="DOE Joint Genome Institute"/>
            <person name="Steindorff A.S."/>
            <person name="Carver A."/>
            <person name="Calhoun S."/>
            <person name="Stillman K."/>
            <person name="Liu H."/>
            <person name="Lipzen A."/>
            <person name="Pangilinan J."/>
            <person name="Labutti K."/>
            <person name="Bruns T.D."/>
            <person name="Grigoriev I.V."/>
        </authorList>
    </citation>
    <scope>NUCLEOTIDE SEQUENCE [LARGE SCALE GENOMIC DNA]</scope>
    <source>
        <strain evidence="1 2">CBS 144469</strain>
    </source>
</reference>
<protein>
    <recommendedName>
        <fullName evidence="3">DDE-1 domain-containing protein</fullName>
    </recommendedName>
</protein>
<evidence type="ECO:0000313" key="2">
    <source>
        <dbReference type="Proteomes" id="UP000521943"/>
    </source>
</evidence>
<organism evidence="1 2">
    <name type="scientific">Ephemerocybe angulata</name>
    <dbReference type="NCBI Taxonomy" id="980116"/>
    <lineage>
        <taxon>Eukaryota</taxon>
        <taxon>Fungi</taxon>
        <taxon>Dikarya</taxon>
        <taxon>Basidiomycota</taxon>
        <taxon>Agaricomycotina</taxon>
        <taxon>Agaricomycetes</taxon>
        <taxon>Agaricomycetidae</taxon>
        <taxon>Agaricales</taxon>
        <taxon>Agaricineae</taxon>
        <taxon>Psathyrellaceae</taxon>
        <taxon>Ephemerocybe</taxon>
    </lineage>
</organism>
<keyword evidence="2" id="KW-1185">Reference proteome</keyword>
<dbReference type="AlphaFoldDB" id="A0A8H6H881"/>
<dbReference type="OrthoDB" id="3341102at2759"/>
<accession>A0A8H6H881</accession>
<evidence type="ECO:0008006" key="3">
    <source>
        <dbReference type="Google" id="ProtNLM"/>
    </source>
</evidence>
<name>A0A8H6H881_9AGAR</name>
<dbReference type="Proteomes" id="UP000521943">
    <property type="component" value="Unassembled WGS sequence"/>
</dbReference>
<dbReference type="EMBL" id="JACGCI010000194">
    <property type="protein sequence ID" value="KAF6742213.1"/>
    <property type="molecule type" value="Genomic_DNA"/>
</dbReference>
<sequence length="204" mass="23149">MAWSKRKTTKAAQKLPLDWEDQCEKSALRKAWSLKEYDIPSALWVNSDQTQVVYAPGDGMTWADKGAKQVASVGVDEKRAFTVMVSVSSDGQVLPFQAIYEGKTERVVPSPKARYRAECDQIGCRFVPSKSSTYWSNQATMKLFVEDILVPFFDRQRARLDRPPSSKALWTIDVFSVHRSQEFRDYMEATHPNIILDFVPGGCT</sequence>
<evidence type="ECO:0000313" key="1">
    <source>
        <dbReference type="EMBL" id="KAF6742213.1"/>
    </source>
</evidence>
<feature type="non-terminal residue" evidence="1">
    <location>
        <position position="204"/>
    </location>
</feature>